<dbReference type="EMBL" id="BT144956">
    <property type="protein sequence ID" value="AFK44750.1"/>
    <property type="molecule type" value="mRNA"/>
</dbReference>
<evidence type="ECO:0000313" key="2">
    <source>
        <dbReference type="EMBL" id="AFK44750.1"/>
    </source>
</evidence>
<dbReference type="InterPro" id="IPR022251">
    <property type="entry name" value="DUF3774_wound-induced"/>
</dbReference>
<protein>
    <submittedName>
        <fullName evidence="3">Wound-responsive family protein</fullName>
    </submittedName>
</protein>
<sequence length="89" mass="9864">MCATRGALVVATSVGLVETLKDQGYCKLNNKIMRSMAQHVENQMRSLSQANMCPNSSSTISKKHSDENKKKAEESLRTVMFLSIWGPNC</sequence>
<evidence type="ECO:0000313" key="3">
    <source>
        <dbReference type="EMBL" id="KEH39042.1"/>
    </source>
</evidence>
<dbReference type="EMBL" id="CM001218">
    <property type="protein sequence ID" value="KEH39042.1"/>
    <property type="molecule type" value="Genomic_DNA"/>
</dbReference>
<feature type="compositionally biased region" description="Polar residues" evidence="1">
    <location>
        <begin position="50"/>
        <end position="60"/>
    </location>
</feature>
<dbReference type="Proteomes" id="UP000002051">
    <property type="component" value="Chromosome 2"/>
</dbReference>
<name>I3SWV8_MEDTR</name>
<reference evidence="3 6" key="1">
    <citation type="journal article" date="2011" name="Nature">
        <title>The Medicago genome provides insight into the evolution of rhizobial symbioses.</title>
        <authorList>
            <person name="Young N.D."/>
            <person name="Debelle F."/>
            <person name="Oldroyd G.E."/>
            <person name="Geurts R."/>
            <person name="Cannon S.B."/>
            <person name="Udvardi M.K."/>
            <person name="Benedito V.A."/>
            <person name="Mayer K.F."/>
            <person name="Gouzy J."/>
            <person name="Schoof H."/>
            <person name="Van de Peer Y."/>
            <person name="Proost S."/>
            <person name="Cook D.R."/>
            <person name="Meyers B.C."/>
            <person name="Spannagl M."/>
            <person name="Cheung F."/>
            <person name="De Mita S."/>
            <person name="Krishnakumar V."/>
            <person name="Gundlach H."/>
            <person name="Zhou S."/>
            <person name="Mudge J."/>
            <person name="Bharti A.K."/>
            <person name="Murray J.D."/>
            <person name="Naoumkina M.A."/>
            <person name="Rosen B."/>
            <person name="Silverstein K.A."/>
            <person name="Tang H."/>
            <person name="Rombauts S."/>
            <person name="Zhao P.X."/>
            <person name="Zhou P."/>
            <person name="Barbe V."/>
            <person name="Bardou P."/>
            <person name="Bechner M."/>
            <person name="Bellec A."/>
            <person name="Berger A."/>
            <person name="Berges H."/>
            <person name="Bidwell S."/>
            <person name="Bisseling T."/>
            <person name="Choisne N."/>
            <person name="Couloux A."/>
            <person name="Denny R."/>
            <person name="Deshpande S."/>
            <person name="Dai X."/>
            <person name="Doyle J.J."/>
            <person name="Dudez A.M."/>
            <person name="Farmer A.D."/>
            <person name="Fouteau S."/>
            <person name="Franken C."/>
            <person name="Gibelin C."/>
            <person name="Gish J."/>
            <person name="Goldstein S."/>
            <person name="Gonzalez A.J."/>
            <person name="Green P.J."/>
            <person name="Hallab A."/>
            <person name="Hartog M."/>
            <person name="Hua A."/>
            <person name="Humphray S.J."/>
            <person name="Jeong D.H."/>
            <person name="Jing Y."/>
            <person name="Jocker A."/>
            <person name="Kenton S.M."/>
            <person name="Kim D.J."/>
            <person name="Klee K."/>
            <person name="Lai H."/>
            <person name="Lang C."/>
            <person name="Lin S."/>
            <person name="Macmil S.L."/>
            <person name="Magdelenat G."/>
            <person name="Matthews L."/>
            <person name="McCorrison J."/>
            <person name="Monaghan E.L."/>
            <person name="Mun J.H."/>
            <person name="Najar F.Z."/>
            <person name="Nicholson C."/>
            <person name="Noirot C."/>
            <person name="O'Bleness M."/>
            <person name="Paule C.R."/>
            <person name="Poulain J."/>
            <person name="Prion F."/>
            <person name="Qin B."/>
            <person name="Qu C."/>
            <person name="Retzel E.F."/>
            <person name="Riddle C."/>
            <person name="Sallet E."/>
            <person name="Samain S."/>
            <person name="Samson N."/>
            <person name="Sanders I."/>
            <person name="Saurat O."/>
            <person name="Scarpelli C."/>
            <person name="Schiex T."/>
            <person name="Segurens B."/>
            <person name="Severin A.J."/>
            <person name="Sherrier D.J."/>
            <person name="Shi R."/>
            <person name="Sims S."/>
            <person name="Singer S.R."/>
            <person name="Sinharoy S."/>
            <person name="Sterck L."/>
            <person name="Viollet A."/>
            <person name="Wang B.B."/>
            <person name="Wang K."/>
            <person name="Wang M."/>
            <person name="Wang X."/>
            <person name="Warfsmann J."/>
            <person name="Weissenbach J."/>
            <person name="White D.D."/>
            <person name="White J.D."/>
            <person name="Wiley G.B."/>
            <person name="Wincker P."/>
            <person name="Xing Y."/>
            <person name="Yang L."/>
            <person name="Yao Z."/>
            <person name="Ying F."/>
            <person name="Zhai J."/>
            <person name="Zhou L."/>
            <person name="Zuber A."/>
            <person name="Denarie J."/>
            <person name="Dixon R.A."/>
            <person name="May G.D."/>
            <person name="Schwartz D.C."/>
            <person name="Rogers J."/>
            <person name="Quetier F."/>
            <person name="Town C.D."/>
            <person name="Roe B.A."/>
        </authorList>
    </citation>
    <scope>NUCLEOTIDE SEQUENCE [LARGE SCALE GENOMIC DNA]</scope>
    <source>
        <strain evidence="3">A17</strain>
        <strain evidence="5 6">cv. Jemalong A17</strain>
    </source>
</reference>
<gene>
    <name evidence="3" type="ordered locus">MTR_2g089835</name>
    <name evidence="4" type="ORF">MtrunA17_Chr2g0323551</name>
</gene>
<keyword evidence="6" id="KW-1185">Reference proteome</keyword>
<evidence type="ECO:0000313" key="4">
    <source>
        <dbReference type="EMBL" id="RHN75650.1"/>
    </source>
</evidence>
<evidence type="ECO:0000313" key="5">
    <source>
        <dbReference type="EnsemblPlants" id="KEH39042"/>
    </source>
</evidence>
<dbReference type="PANTHER" id="PTHR33090">
    <property type="entry name" value="DUF3774 DOMAIN PROTEIN-RELATED"/>
    <property type="match status" value="1"/>
</dbReference>
<reference evidence="5" key="4">
    <citation type="submission" date="2015-04" db="UniProtKB">
        <authorList>
            <consortium name="EnsemblPlants"/>
        </authorList>
    </citation>
    <scope>IDENTIFICATION</scope>
    <source>
        <strain evidence="5">cv. Jemalong A17</strain>
    </source>
</reference>
<accession>I3SWV8</accession>
<dbReference type="AlphaFoldDB" id="I3SWV8"/>
<dbReference type="HOGENOM" id="CLU_164353_0_0_1"/>
<evidence type="ECO:0000256" key="1">
    <source>
        <dbReference type="SAM" id="MobiDB-lite"/>
    </source>
</evidence>
<reference evidence="4" key="5">
    <citation type="journal article" date="2018" name="Nat. Plants">
        <title>Whole-genome landscape of Medicago truncatula symbiotic genes.</title>
        <authorList>
            <person name="Pecrix Y."/>
            <person name="Gamas P."/>
            <person name="Carrere S."/>
        </authorList>
    </citation>
    <scope>NUCLEOTIDE SEQUENCE</scope>
    <source>
        <tissue evidence="4">Leaves</tissue>
    </source>
</reference>
<organism evidence="2">
    <name type="scientific">Medicago truncatula</name>
    <name type="common">Barrel medic</name>
    <name type="synonym">Medicago tribuloides</name>
    <dbReference type="NCBI Taxonomy" id="3880"/>
    <lineage>
        <taxon>Eukaryota</taxon>
        <taxon>Viridiplantae</taxon>
        <taxon>Streptophyta</taxon>
        <taxon>Embryophyta</taxon>
        <taxon>Tracheophyta</taxon>
        <taxon>Spermatophyta</taxon>
        <taxon>Magnoliopsida</taxon>
        <taxon>eudicotyledons</taxon>
        <taxon>Gunneridae</taxon>
        <taxon>Pentapetalae</taxon>
        <taxon>rosids</taxon>
        <taxon>fabids</taxon>
        <taxon>Fabales</taxon>
        <taxon>Fabaceae</taxon>
        <taxon>Papilionoideae</taxon>
        <taxon>50 kb inversion clade</taxon>
        <taxon>NPAAA clade</taxon>
        <taxon>Hologalegina</taxon>
        <taxon>IRL clade</taxon>
        <taxon>Trifolieae</taxon>
        <taxon>Medicago</taxon>
    </lineage>
</organism>
<dbReference type="EMBL" id="PSQE01000002">
    <property type="protein sequence ID" value="RHN75650.1"/>
    <property type="molecule type" value="Genomic_DNA"/>
</dbReference>
<dbReference type="EnsemblPlants" id="KEH39042">
    <property type="protein sequence ID" value="KEH39042"/>
    <property type="gene ID" value="MTR_2g089835"/>
</dbReference>
<dbReference type="Proteomes" id="UP000265566">
    <property type="component" value="Chromosome 2"/>
</dbReference>
<feature type="compositionally biased region" description="Basic and acidic residues" evidence="1">
    <location>
        <begin position="63"/>
        <end position="72"/>
    </location>
</feature>
<dbReference type="Pfam" id="PF12609">
    <property type="entry name" value="DUF3774"/>
    <property type="match status" value="1"/>
</dbReference>
<dbReference type="STRING" id="3880.I3SWV8"/>
<proteinExistence type="evidence at transcript level"/>
<reference evidence="3 6" key="3">
    <citation type="journal article" date="2014" name="BMC Genomics">
        <title>An improved genome release (version Mt4.0) for the model legume Medicago truncatula.</title>
        <authorList>
            <person name="Tang H."/>
            <person name="Krishnakumar V."/>
            <person name="Bidwell S."/>
            <person name="Rosen B."/>
            <person name="Chan A."/>
            <person name="Zhou S."/>
            <person name="Gentzbittel L."/>
            <person name="Childs K.L."/>
            <person name="Yandell M."/>
            <person name="Gundlach H."/>
            <person name="Mayer K.F."/>
            <person name="Schwartz D.C."/>
            <person name="Town C.D."/>
        </authorList>
    </citation>
    <scope>GENOME REANNOTATION</scope>
    <source>
        <strain evidence="3">A17</strain>
        <strain evidence="5 6">cv. Jemalong A17</strain>
    </source>
</reference>
<dbReference type="Gramene" id="rna11884">
    <property type="protein sequence ID" value="RHN75650.1"/>
    <property type="gene ID" value="gene11884"/>
</dbReference>
<reference evidence="2" key="2">
    <citation type="submission" date="2012-05" db="EMBL/GenBank/DDBJ databases">
        <authorList>
            <person name="Krishnakumar V."/>
            <person name="Cheung F."/>
            <person name="Xiao Y."/>
            <person name="Chan A."/>
            <person name="Moskal W.A."/>
            <person name="Town C.D."/>
        </authorList>
    </citation>
    <scope>NUCLEOTIDE SEQUENCE</scope>
</reference>
<feature type="region of interest" description="Disordered" evidence="1">
    <location>
        <begin position="50"/>
        <end position="72"/>
    </location>
</feature>
<evidence type="ECO:0000313" key="6">
    <source>
        <dbReference type="Proteomes" id="UP000002051"/>
    </source>
</evidence>